<evidence type="ECO:0000256" key="2">
    <source>
        <dbReference type="SAM" id="MobiDB-lite"/>
    </source>
</evidence>
<keyword evidence="1" id="KW-0175">Coiled coil</keyword>
<reference evidence="3" key="1">
    <citation type="submission" date="2020-11" db="EMBL/GenBank/DDBJ databases">
        <authorList>
            <consortium name="DOE Joint Genome Institute"/>
            <person name="Ahrendt S."/>
            <person name="Riley R."/>
            <person name="Andreopoulos W."/>
            <person name="Labutti K."/>
            <person name="Pangilinan J."/>
            <person name="Ruiz-Duenas F.J."/>
            <person name="Barrasa J.M."/>
            <person name="Sanchez-Garcia M."/>
            <person name="Camarero S."/>
            <person name="Miyauchi S."/>
            <person name="Serrano A."/>
            <person name="Linde D."/>
            <person name="Babiker R."/>
            <person name="Drula E."/>
            <person name="Ayuso-Fernandez I."/>
            <person name="Pacheco R."/>
            <person name="Padilla G."/>
            <person name="Ferreira P."/>
            <person name="Barriuso J."/>
            <person name="Kellner H."/>
            <person name="Castanera R."/>
            <person name="Alfaro M."/>
            <person name="Ramirez L."/>
            <person name="Pisabarro A.G."/>
            <person name="Kuo A."/>
            <person name="Tritt A."/>
            <person name="Lipzen A."/>
            <person name="He G."/>
            <person name="Yan M."/>
            <person name="Ng V."/>
            <person name="Cullen D."/>
            <person name="Martin F."/>
            <person name="Rosso M.-N."/>
            <person name="Henrissat B."/>
            <person name="Hibbett D."/>
            <person name="Martinez A.T."/>
            <person name="Grigoriev I.V."/>
        </authorList>
    </citation>
    <scope>NUCLEOTIDE SEQUENCE</scope>
    <source>
        <strain evidence="3">ATCC 90797</strain>
    </source>
</reference>
<protein>
    <recommendedName>
        <fullName evidence="5">Protein kinase domain-containing protein</fullName>
    </recommendedName>
</protein>
<dbReference type="OrthoDB" id="3055171at2759"/>
<gene>
    <name evidence="3" type="ORF">BDN71DRAFT_1513025</name>
</gene>
<name>A0A9P6D176_PLEER</name>
<organism evidence="3 4">
    <name type="scientific">Pleurotus eryngii</name>
    <name type="common">Boletus of the steppes</name>
    <dbReference type="NCBI Taxonomy" id="5323"/>
    <lineage>
        <taxon>Eukaryota</taxon>
        <taxon>Fungi</taxon>
        <taxon>Dikarya</taxon>
        <taxon>Basidiomycota</taxon>
        <taxon>Agaricomycotina</taxon>
        <taxon>Agaricomycetes</taxon>
        <taxon>Agaricomycetidae</taxon>
        <taxon>Agaricales</taxon>
        <taxon>Pleurotineae</taxon>
        <taxon>Pleurotaceae</taxon>
        <taxon>Pleurotus</taxon>
    </lineage>
</organism>
<accession>A0A9P6D176</accession>
<evidence type="ECO:0000313" key="4">
    <source>
        <dbReference type="Proteomes" id="UP000807025"/>
    </source>
</evidence>
<dbReference type="InterPro" id="IPR011009">
    <property type="entry name" value="Kinase-like_dom_sf"/>
</dbReference>
<feature type="region of interest" description="Disordered" evidence="2">
    <location>
        <begin position="301"/>
        <end position="320"/>
    </location>
</feature>
<sequence>MTNNTRNARFRKSPPTNSTRSPIQASDHVPPLGDQKDHSRQLNPNLQAIKGFLASRIGPVQKAEDHTTSDGTRPPALWDMHLDGLQTLRQVEIDANLVQQLNDLAKEKIDNAENDAAQEMNTTLIADLRPSCRDIAMAEVKNEDDLVDAYSEIIARRCSRIASFLLGGGDWDRPIVYWRKKSLTTQSVAVADGYLCLDVECIKASSASASLKEILLLVAEIFPELAVFEFKNLQLGTKERMQALVDIANEATYDWVRCDPGECRESHFVGGYSQTTCAPMGFDARLNLPFQYPKCQVKAKERKHDREEAEEPCPREPVSARSDDEVHARYVFQQVWAEAVARDTTFLIIRCGNREIIGLRNRNTQTLHISGVIDLTATAGPTYLQVHVGLYVATVLDAIQRVLPLREASKLPRTWKEDWNKSKESSRTRIPAQDVLLARARDMPSVVLHSPTLYTPMDVKNPKFFRSGVHSDHPGSSGPVMQILKATLANNSERTYRATLQVMGHKIQTDVYLKLARTSANRSELLREYDTCKYLSQKGISGVPDIIGCFSYTEKVDATHDIHILAMLSLGAGMPITQNDRAIPDTVVPLLQQIHDAGYLHGGIYSGHLLVDGRRAAMVSFGNASAYSSDGAAMEMQHLCSLLRRGRKRRRRHLFGDAEQVVVIEHSPILRNRAKVFVSLVLHVPRIVEMFKDRTIERVLYDEHAGGSRFIVQLEHTQDPSEFVYSWLDNLPDKLRKVRCEVQDVKAGVADSYGITKTAQEFVPEQLMIFATASMPS</sequence>
<evidence type="ECO:0008006" key="5">
    <source>
        <dbReference type="Google" id="ProtNLM"/>
    </source>
</evidence>
<evidence type="ECO:0000313" key="3">
    <source>
        <dbReference type="EMBL" id="KAF9488481.1"/>
    </source>
</evidence>
<dbReference type="EMBL" id="MU154712">
    <property type="protein sequence ID" value="KAF9488481.1"/>
    <property type="molecule type" value="Genomic_DNA"/>
</dbReference>
<dbReference type="AlphaFoldDB" id="A0A9P6D176"/>
<keyword evidence="4" id="KW-1185">Reference proteome</keyword>
<feature type="compositionally biased region" description="Polar residues" evidence="2">
    <location>
        <begin position="14"/>
        <end position="24"/>
    </location>
</feature>
<evidence type="ECO:0000256" key="1">
    <source>
        <dbReference type="SAM" id="Coils"/>
    </source>
</evidence>
<proteinExistence type="predicted"/>
<dbReference type="SUPFAM" id="SSF56112">
    <property type="entry name" value="Protein kinase-like (PK-like)"/>
    <property type="match status" value="1"/>
</dbReference>
<feature type="coiled-coil region" evidence="1">
    <location>
        <begin position="95"/>
        <end position="122"/>
    </location>
</feature>
<dbReference type="Proteomes" id="UP000807025">
    <property type="component" value="Unassembled WGS sequence"/>
</dbReference>
<comment type="caution">
    <text evidence="3">The sequence shown here is derived from an EMBL/GenBank/DDBJ whole genome shotgun (WGS) entry which is preliminary data.</text>
</comment>
<feature type="region of interest" description="Disordered" evidence="2">
    <location>
        <begin position="1"/>
        <end position="40"/>
    </location>
</feature>